<dbReference type="EMBL" id="KI925462">
    <property type="protein sequence ID" value="ETW78447.1"/>
    <property type="molecule type" value="Genomic_DNA"/>
</dbReference>
<organism evidence="2 3">
    <name type="scientific">Heterobasidion irregulare (strain TC 32-1)</name>
    <dbReference type="NCBI Taxonomy" id="747525"/>
    <lineage>
        <taxon>Eukaryota</taxon>
        <taxon>Fungi</taxon>
        <taxon>Dikarya</taxon>
        <taxon>Basidiomycota</taxon>
        <taxon>Agaricomycotina</taxon>
        <taxon>Agaricomycetes</taxon>
        <taxon>Russulales</taxon>
        <taxon>Bondarzewiaceae</taxon>
        <taxon>Heterobasidion</taxon>
        <taxon>Heterobasidion annosum species complex</taxon>
    </lineage>
</organism>
<sequence length="192" mass="21142">MPTFNVRFYSSQVDSVSSLLPTRVYILTLYQGIYPTAIVVLVTLQETAWDERNEHPYMKTIDMQFALAPTLLTHHSRRHQRSKGVDQIESHRSTGSSDDGFQDATSSAPCALSSTTDLRASAVSMSSPAESPAAPSIETHQRVGLQGWPYTEGGRLADKPTRTHVSILDSPSAFTFDDAPLNAEDLLLFPPF</sequence>
<feature type="region of interest" description="Disordered" evidence="1">
    <location>
        <begin position="75"/>
        <end position="109"/>
    </location>
</feature>
<name>W4JXY8_HETIT</name>
<feature type="compositionally biased region" description="Basic and acidic residues" evidence="1">
    <location>
        <begin position="83"/>
        <end position="92"/>
    </location>
</feature>
<keyword evidence="3" id="KW-1185">Reference proteome</keyword>
<evidence type="ECO:0000256" key="1">
    <source>
        <dbReference type="SAM" id="MobiDB-lite"/>
    </source>
</evidence>
<protein>
    <submittedName>
        <fullName evidence="2">Uncharacterized protein</fullName>
    </submittedName>
</protein>
<accession>W4JXY8</accession>
<gene>
    <name evidence="2" type="ORF">HETIRDRAFT_109041</name>
</gene>
<evidence type="ECO:0000313" key="3">
    <source>
        <dbReference type="Proteomes" id="UP000030671"/>
    </source>
</evidence>
<reference evidence="2 3" key="1">
    <citation type="journal article" date="2012" name="New Phytol.">
        <title>Insight into trade-off between wood decay and parasitism from the genome of a fungal forest pathogen.</title>
        <authorList>
            <person name="Olson A."/>
            <person name="Aerts A."/>
            <person name="Asiegbu F."/>
            <person name="Belbahri L."/>
            <person name="Bouzid O."/>
            <person name="Broberg A."/>
            <person name="Canback B."/>
            <person name="Coutinho P.M."/>
            <person name="Cullen D."/>
            <person name="Dalman K."/>
            <person name="Deflorio G."/>
            <person name="van Diepen L.T."/>
            <person name="Dunand C."/>
            <person name="Duplessis S."/>
            <person name="Durling M."/>
            <person name="Gonthier P."/>
            <person name="Grimwood J."/>
            <person name="Fossdal C.G."/>
            <person name="Hansson D."/>
            <person name="Henrissat B."/>
            <person name="Hietala A."/>
            <person name="Himmelstrand K."/>
            <person name="Hoffmeister D."/>
            <person name="Hogberg N."/>
            <person name="James T.Y."/>
            <person name="Karlsson M."/>
            <person name="Kohler A."/>
            <person name="Kues U."/>
            <person name="Lee Y.H."/>
            <person name="Lin Y.C."/>
            <person name="Lind M."/>
            <person name="Lindquist E."/>
            <person name="Lombard V."/>
            <person name="Lucas S."/>
            <person name="Lunden K."/>
            <person name="Morin E."/>
            <person name="Murat C."/>
            <person name="Park J."/>
            <person name="Raffaello T."/>
            <person name="Rouze P."/>
            <person name="Salamov A."/>
            <person name="Schmutz J."/>
            <person name="Solheim H."/>
            <person name="Stahlberg J."/>
            <person name="Velez H."/>
            <person name="de Vries R.P."/>
            <person name="Wiebenga A."/>
            <person name="Woodward S."/>
            <person name="Yakovlev I."/>
            <person name="Garbelotto M."/>
            <person name="Martin F."/>
            <person name="Grigoriev I.V."/>
            <person name="Stenlid J."/>
        </authorList>
    </citation>
    <scope>NUCLEOTIDE SEQUENCE [LARGE SCALE GENOMIC DNA]</scope>
    <source>
        <strain evidence="2 3">TC 32-1</strain>
    </source>
</reference>
<dbReference type="RefSeq" id="XP_009550416.1">
    <property type="nucleotide sequence ID" value="XM_009552121.1"/>
</dbReference>
<dbReference type="GeneID" id="20666406"/>
<dbReference type="InParanoid" id="W4JXY8"/>
<dbReference type="HOGENOM" id="CLU_1415327_0_0_1"/>
<dbReference type="AlphaFoldDB" id="W4JXY8"/>
<evidence type="ECO:0000313" key="2">
    <source>
        <dbReference type="EMBL" id="ETW78447.1"/>
    </source>
</evidence>
<proteinExistence type="predicted"/>
<feature type="compositionally biased region" description="Polar residues" evidence="1">
    <location>
        <begin position="93"/>
        <end position="109"/>
    </location>
</feature>
<dbReference type="Proteomes" id="UP000030671">
    <property type="component" value="Unassembled WGS sequence"/>
</dbReference>
<dbReference type="KEGG" id="hir:HETIRDRAFT_109041"/>